<dbReference type="GO" id="GO:0000379">
    <property type="term" value="P:tRNA-type intron splice site recognition and cleavage"/>
    <property type="evidence" value="ECO:0007669"/>
    <property type="project" value="TreeGrafter"/>
</dbReference>
<dbReference type="PANTHER" id="PTHR21027:SF1">
    <property type="entry name" value="TRNA-SPLICING ENDONUCLEASE SUBUNIT SEN54"/>
    <property type="match status" value="1"/>
</dbReference>
<reference evidence="5 6" key="1">
    <citation type="submission" date="2022-09" db="EMBL/GenBank/DDBJ databases">
        <authorList>
            <person name="Palmer J.M."/>
        </authorList>
    </citation>
    <scope>NUCLEOTIDE SEQUENCE [LARGE SCALE GENOMIC DNA]</scope>
    <source>
        <strain evidence="5 6">DSM 7382</strain>
    </source>
</reference>
<proteinExistence type="inferred from homology"/>
<sequence>MDDDLERPSVSTQPTNDSETREDEDLSSGDEDEGLDWTKLPGVARPVIPKRGEKDYEPIVQGGSGYQQHVLGRARTAMFDALRVPRTISSKGVSYGIWYPDIARVHVTTARGTHFASMGHSVAREDASIKKTLKRLELLPEEALYLVERGSLFCWKTIKPPTLDVSGLDGVEGSPMMVQQVSAEMIGKEDLSSEKYQVYAYLRRLGYVVTRTNPPTPAYPRAAPFEINARVQSLAERIPSVFKSLRVIPSGHSTPLNEKKILTQPPSPYEIFFNVYKPATPFKKTAPPAPDFSIVVVNARTTPIPTLSELTQLFGILPELPPPVPRRRLAFAQQKEQKTNVTIQNNPSPSIASSELSLLQRLIYFIYPARSPIAQVPRPPNPFALLKAGKKLVIIAAVDAGIISFFGFRQGAFEEFPMT</sequence>
<keyword evidence="6" id="KW-1185">Reference proteome</keyword>
<comment type="similarity">
    <text evidence="1">Belongs to the SEN54 family.</text>
</comment>
<evidence type="ECO:0000256" key="1">
    <source>
        <dbReference type="ARBA" id="ARBA00005736"/>
    </source>
</evidence>
<feature type="region of interest" description="Disordered" evidence="3">
    <location>
        <begin position="1"/>
        <end position="42"/>
    </location>
</feature>
<protein>
    <recommendedName>
        <fullName evidence="4">tRNA-splicing endonuclease subunit Sen54 N-terminal domain-containing protein</fullName>
    </recommendedName>
</protein>
<dbReference type="InterPro" id="IPR024337">
    <property type="entry name" value="tRNA_splic_suSen54"/>
</dbReference>
<keyword evidence="2" id="KW-0819">tRNA processing</keyword>
<feature type="domain" description="tRNA-splicing endonuclease subunit Sen54 N-terminal" evidence="4">
    <location>
        <begin position="79"/>
        <end position="155"/>
    </location>
</feature>
<accession>A0AAW0G9R1</accession>
<dbReference type="InterPro" id="IPR024336">
    <property type="entry name" value="tRNA_splic_suSen54_N"/>
</dbReference>
<dbReference type="GO" id="GO:0000214">
    <property type="term" value="C:tRNA-intron endonuclease complex"/>
    <property type="evidence" value="ECO:0007669"/>
    <property type="project" value="TreeGrafter"/>
</dbReference>
<evidence type="ECO:0000313" key="6">
    <source>
        <dbReference type="Proteomes" id="UP001385951"/>
    </source>
</evidence>
<dbReference type="Pfam" id="PF12928">
    <property type="entry name" value="tRNA_int_end_N2"/>
    <property type="match status" value="1"/>
</dbReference>
<dbReference type="Proteomes" id="UP001385951">
    <property type="component" value="Unassembled WGS sequence"/>
</dbReference>
<name>A0AAW0G9R1_9APHY</name>
<gene>
    <name evidence="5" type="ORF">QCA50_006829</name>
</gene>
<evidence type="ECO:0000256" key="2">
    <source>
        <dbReference type="ARBA" id="ARBA00022694"/>
    </source>
</evidence>
<dbReference type="EMBL" id="JASBNA010000007">
    <property type="protein sequence ID" value="KAK7690178.1"/>
    <property type="molecule type" value="Genomic_DNA"/>
</dbReference>
<feature type="compositionally biased region" description="Acidic residues" evidence="3">
    <location>
        <begin position="20"/>
        <end position="35"/>
    </location>
</feature>
<evidence type="ECO:0000313" key="5">
    <source>
        <dbReference type="EMBL" id="KAK7690178.1"/>
    </source>
</evidence>
<evidence type="ECO:0000259" key="4">
    <source>
        <dbReference type="Pfam" id="PF12928"/>
    </source>
</evidence>
<dbReference type="AlphaFoldDB" id="A0AAW0G9R1"/>
<comment type="caution">
    <text evidence="5">The sequence shown here is derived from an EMBL/GenBank/DDBJ whole genome shotgun (WGS) entry which is preliminary data.</text>
</comment>
<dbReference type="PANTHER" id="PTHR21027">
    <property type="entry name" value="TRNA-SPLICING ENDONUCLEASE SUBUNIT SEN54"/>
    <property type="match status" value="1"/>
</dbReference>
<organism evidence="5 6">
    <name type="scientific">Cerrena zonata</name>
    <dbReference type="NCBI Taxonomy" id="2478898"/>
    <lineage>
        <taxon>Eukaryota</taxon>
        <taxon>Fungi</taxon>
        <taxon>Dikarya</taxon>
        <taxon>Basidiomycota</taxon>
        <taxon>Agaricomycotina</taxon>
        <taxon>Agaricomycetes</taxon>
        <taxon>Polyporales</taxon>
        <taxon>Cerrenaceae</taxon>
        <taxon>Cerrena</taxon>
    </lineage>
</organism>
<evidence type="ECO:0000256" key="3">
    <source>
        <dbReference type="SAM" id="MobiDB-lite"/>
    </source>
</evidence>